<evidence type="ECO:0000313" key="3">
    <source>
        <dbReference type="Proteomes" id="UP000289132"/>
    </source>
</evidence>
<name>A0ABY0EWE7_9BACT</name>
<evidence type="ECO:0000313" key="1">
    <source>
        <dbReference type="EMBL" id="RXJ91014.1"/>
    </source>
</evidence>
<dbReference type="GO" id="GO:0004372">
    <property type="term" value="F:glycine hydroxymethyltransferase activity"/>
    <property type="evidence" value="ECO:0007669"/>
    <property type="project" value="UniProtKB-EC"/>
</dbReference>
<dbReference type="EMBL" id="PDKD01000007">
    <property type="protein sequence ID" value="RXJ91497.1"/>
    <property type="molecule type" value="Genomic_DNA"/>
</dbReference>
<dbReference type="SUPFAM" id="SSF53383">
    <property type="entry name" value="PLP-dependent transferases"/>
    <property type="match status" value="1"/>
</dbReference>
<evidence type="ECO:0000313" key="2">
    <source>
        <dbReference type="EMBL" id="RXJ91497.1"/>
    </source>
</evidence>
<keyword evidence="2" id="KW-0808">Transferase</keyword>
<gene>
    <name evidence="2" type="primary">glyA</name>
    <name evidence="2" type="ORF">CRU87_05625</name>
    <name evidence="1" type="ORF">CRU87_06400</name>
</gene>
<dbReference type="InterPro" id="IPR015424">
    <property type="entry name" value="PyrdxlP-dep_Trfase"/>
</dbReference>
<organism evidence="2 3">
    <name type="scientific">Aliarcobacter trophiarum LMG 25534</name>
    <dbReference type="NCBI Taxonomy" id="1032241"/>
    <lineage>
        <taxon>Bacteria</taxon>
        <taxon>Pseudomonadati</taxon>
        <taxon>Campylobacterota</taxon>
        <taxon>Epsilonproteobacteria</taxon>
        <taxon>Campylobacterales</taxon>
        <taxon>Arcobacteraceae</taxon>
        <taxon>Aliarcobacter</taxon>
    </lineage>
</organism>
<comment type="caution">
    <text evidence="2">The sequence shown here is derived from an EMBL/GenBank/DDBJ whole genome shotgun (WGS) entry which is preliminary data.</text>
</comment>
<accession>A0ABY0EWE7</accession>
<proteinExistence type="predicted"/>
<keyword evidence="3" id="KW-1185">Reference proteome</keyword>
<dbReference type="EC" id="2.1.2.1" evidence="2"/>
<dbReference type="InterPro" id="IPR015422">
    <property type="entry name" value="PyrdxlP-dep_Trfase_small"/>
</dbReference>
<reference evidence="2 3" key="1">
    <citation type="submission" date="2017-10" db="EMBL/GenBank/DDBJ databases">
        <title>Genomics of the genus Arcobacter.</title>
        <authorList>
            <person name="Perez-Cataluna A."/>
            <person name="Figueras M.J."/>
        </authorList>
    </citation>
    <scope>NUCLEOTIDE SEQUENCE [LARGE SCALE GENOMIC DNA]</scope>
    <source>
        <strain evidence="2 3">LMG 25534</strain>
    </source>
</reference>
<dbReference type="EMBL" id="PDKD01000010">
    <property type="protein sequence ID" value="RXJ91014.1"/>
    <property type="molecule type" value="Genomic_DNA"/>
</dbReference>
<dbReference type="Gene3D" id="3.90.1150.10">
    <property type="entry name" value="Aspartate Aminotransferase, domain 1"/>
    <property type="match status" value="1"/>
</dbReference>
<dbReference type="Proteomes" id="UP000289132">
    <property type="component" value="Unassembled WGS sequence"/>
</dbReference>
<protein>
    <submittedName>
        <fullName evidence="2">Serine hydroxymethyltransferase</fullName>
        <ecNumber evidence="2">2.1.2.1</ecNumber>
    </submittedName>
</protein>
<sequence length="55" mass="6334">PALTARGMKEEEFKYIANKICDVLDNIEDTNLHAKINKDLEKLANNFVIYSKSTY</sequence>
<feature type="non-terminal residue" evidence="2">
    <location>
        <position position="1"/>
    </location>
</feature>